<evidence type="ECO:0000256" key="1">
    <source>
        <dbReference type="SAM" id="MobiDB-lite"/>
    </source>
</evidence>
<gene>
    <name evidence="2" type="ORF">C487_01851</name>
</gene>
<dbReference type="AlphaFoldDB" id="L9Z9X3"/>
<comment type="caution">
    <text evidence="2">The sequence shown here is derived from an EMBL/GenBank/DDBJ whole genome shotgun (WGS) entry which is preliminary data.</text>
</comment>
<evidence type="ECO:0000313" key="3">
    <source>
        <dbReference type="Proteomes" id="UP000011618"/>
    </source>
</evidence>
<feature type="compositionally biased region" description="Basic and acidic residues" evidence="1">
    <location>
        <begin position="122"/>
        <end position="134"/>
    </location>
</feature>
<evidence type="ECO:0000313" key="2">
    <source>
        <dbReference type="EMBL" id="ELY82422.1"/>
    </source>
</evidence>
<dbReference type="Proteomes" id="UP000011618">
    <property type="component" value="Unassembled WGS sequence"/>
</dbReference>
<accession>L9Z9X3</accession>
<dbReference type="EMBL" id="AOII01000020">
    <property type="protein sequence ID" value="ELY82422.1"/>
    <property type="molecule type" value="Genomic_DNA"/>
</dbReference>
<organism evidence="2 3">
    <name type="scientific">Natrinema pallidum DSM 3751</name>
    <dbReference type="NCBI Taxonomy" id="1227495"/>
    <lineage>
        <taxon>Archaea</taxon>
        <taxon>Methanobacteriati</taxon>
        <taxon>Methanobacteriota</taxon>
        <taxon>Stenosarchaea group</taxon>
        <taxon>Halobacteria</taxon>
        <taxon>Halobacteriales</taxon>
        <taxon>Natrialbaceae</taxon>
        <taxon>Natrinema</taxon>
    </lineage>
</organism>
<proteinExistence type="predicted"/>
<reference evidence="2 3" key="1">
    <citation type="journal article" date="2014" name="PLoS Genet.">
        <title>Phylogenetically driven sequencing of extremely halophilic archaea reveals strategies for static and dynamic osmo-response.</title>
        <authorList>
            <person name="Becker E.A."/>
            <person name="Seitzer P.M."/>
            <person name="Tritt A."/>
            <person name="Larsen D."/>
            <person name="Krusor M."/>
            <person name="Yao A.I."/>
            <person name="Wu D."/>
            <person name="Madern D."/>
            <person name="Eisen J.A."/>
            <person name="Darling A.E."/>
            <person name="Facciotti M.T."/>
        </authorList>
    </citation>
    <scope>NUCLEOTIDE SEQUENCE [LARGE SCALE GENOMIC DNA]</scope>
    <source>
        <strain evidence="2 3">DSM 3751</strain>
    </source>
</reference>
<feature type="region of interest" description="Disordered" evidence="1">
    <location>
        <begin position="106"/>
        <end position="145"/>
    </location>
</feature>
<protein>
    <submittedName>
        <fullName evidence="2">Uncharacterized protein</fullName>
    </submittedName>
</protein>
<sequence>MVPRESDTRSPFFRREPCLWNDDFESRTDDGERLVDLRLRRDSLVDDLPGLLAYRRVTAVGDDGDLADGHLVAATCESLCHTEPMLPPPTVALFRAMSLPDMDVDIGLGNARDNRRRPPKLPGRERPESQRHDGMVATSTSTGTPAKAAIERPVGSHAGRFDRLVTTAGTHLIVAA</sequence>
<name>L9Z9X3_9EURY</name>